<proteinExistence type="predicted"/>
<evidence type="ECO:0000313" key="1">
    <source>
        <dbReference type="EMBL" id="MBP1039424.1"/>
    </source>
</evidence>
<gene>
    <name evidence="1" type="ORF">I6N95_00250</name>
</gene>
<comment type="caution">
    <text evidence="1">The sequence shown here is derived from an EMBL/GenBank/DDBJ whole genome shotgun (WGS) entry which is preliminary data.</text>
</comment>
<dbReference type="AlphaFoldDB" id="A0A940P0W7"/>
<organism evidence="1 2">
    <name type="scientific">Vagococcus allomyrinae</name>
    <dbReference type="NCBI Taxonomy" id="2794353"/>
    <lineage>
        <taxon>Bacteria</taxon>
        <taxon>Bacillati</taxon>
        <taxon>Bacillota</taxon>
        <taxon>Bacilli</taxon>
        <taxon>Lactobacillales</taxon>
        <taxon>Enterococcaceae</taxon>
        <taxon>Vagococcus</taxon>
    </lineage>
</organism>
<name>A0A940P0W7_9ENTE</name>
<keyword evidence="2" id="KW-1185">Reference proteome</keyword>
<evidence type="ECO:0000313" key="2">
    <source>
        <dbReference type="Proteomes" id="UP000674938"/>
    </source>
</evidence>
<dbReference type="Gene3D" id="3.10.20.320">
    <property type="entry name" value="Putative peptidoglycan bound protein (lpxtg motif)"/>
    <property type="match status" value="1"/>
</dbReference>
<dbReference type="Proteomes" id="UP000674938">
    <property type="component" value="Unassembled WGS sequence"/>
</dbReference>
<protein>
    <submittedName>
        <fullName evidence="1">MucBP domain-containing protein</fullName>
    </submittedName>
</protein>
<accession>A0A940P0W7</accession>
<dbReference type="RefSeq" id="WP_209524331.1">
    <property type="nucleotide sequence ID" value="NZ_JAEEGA010000001.1"/>
</dbReference>
<reference evidence="1" key="1">
    <citation type="submission" date="2020-12" db="EMBL/GenBank/DDBJ databases">
        <title>Vagococcus allomyrinae sp. nov. and Enterococcus lavae sp. nov., isolated from the larvae of Allomyrina dichotoma.</title>
        <authorList>
            <person name="Lee S.D."/>
        </authorList>
    </citation>
    <scope>NUCLEOTIDE SEQUENCE</scope>
    <source>
        <strain evidence="1">BWB3-3</strain>
    </source>
</reference>
<sequence length="889" mass="96936">MKKHRKSLSIGLVLGVLTMLVGGYVINLKPMTLLVAEEIISSAEEATVDLEEADETEVSDSKGVNDGAKNLSSLLGPPALFAATSMADRHTELLADGWTTMTSNTAFDVEIPGDSKGGLLRYYFGPPSFKGIALPTTTANQFLRIPSIDYVYQATRANGTKFEKTINHLYIKSSTFHTQQGLIVAQGNTRSVVKGDPQKAKVYRKTIEGLTSVKLVYEATYFYTGYNPKLLIETTMTPQKVGKIRVDQDVTNLSDTAESNFMLGYSEDTQLAGEDNVPIYYVGNNRGFYINNLGYSANPISSQFIGDFYRLTYLTSDRDLGIGRAPQNWSAKEWNFFDTSNSTPASDSQNGSRFFNATYTGYTLPTSLGQENNNGAAGSTIITGIDSGVHFKNQPMTLNPGQTTGFAWTMGIDSASTDPRVVLDKDQDTMEPADTTYNVTGIWRDDEVKSGTLYYKINGGTEMSAGTQTSPSVGAEQPFSIPLIKSQLKVGANTIAVRFYNSDRKTSPTVTLTLNIKTAVNITYKDETGATFTPDASKNAPTRLTGIVGEGFDIPKTDLSPDYSFVSAAPSLTGMYTAVDQNVVLTYKEIPKTSKINISYVDENDNVLTMPAGTKTTDTQIIGSTHTYDVPSLLPLYQITSVTGGTLAGAKTTYNVTYGETDQNIVVKYQSMPQTVTMTVKYFIANTTTSVTDLATKTPVAQETKTVTIGELITSHSDSYKKTFDGYDYVSVTGNTGDVPNANFEVVYFYEGKLSLENVPKEVSFGQTNKLISFGKQTLYPSTPIEVGILDTRDSSSQSWELELSVTKPMQTASNQLLKGELKFNQGGTDMTLSTIRQVVRKQGTKSLGRENLTWSGSNDKGLYLEQQPGNLKDVPYEGTLSWQLTDGL</sequence>
<dbReference type="EMBL" id="JAEEGA010000001">
    <property type="protein sequence ID" value="MBP1039424.1"/>
    <property type="molecule type" value="Genomic_DNA"/>
</dbReference>